<dbReference type="InterPro" id="IPR001227">
    <property type="entry name" value="Ac_transferase_dom_sf"/>
</dbReference>
<dbReference type="Gene3D" id="3.10.129.110">
    <property type="entry name" value="Polyketide synthase dehydratase"/>
    <property type="match status" value="1"/>
</dbReference>
<dbReference type="EMBL" id="JAODUP010000035">
    <property type="protein sequence ID" value="KAK2166793.1"/>
    <property type="molecule type" value="Genomic_DNA"/>
</dbReference>
<dbReference type="InterPro" id="IPR018201">
    <property type="entry name" value="Ketoacyl_synth_AS"/>
</dbReference>
<dbReference type="InterPro" id="IPR016035">
    <property type="entry name" value="Acyl_Trfase/lysoPLipase"/>
</dbReference>
<dbReference type="SUPFAM" id="SSF53901">
    <property type="entry name" value="Thiolase-like"/>
    <property type="match status" value="1"/>
</dbReference>
<dbReference type="Pfam" id="PF00109">
    <property type="entry name" value="ketoacyl-synt"/>
    <property type="match status" value="1"/>
</dbReference>
<dbReference type="PROSITE" id="PS52019">
    <property type="entry name" value="PKS_MFAS_DH"/>
    <property type="match status" value="1"/>
</dbReference>
<evidence type="ECO:0000313" key="7">
    <source>
        <dbReference type="EMBL" id="KAK2166793.1"/>
    </source>
</evidence>
<dbReference type="SMART" id="SM00827">
    <property type="entry name" value="PKS_AT"/>
    <property type="match status" value="1"/>
</dbReference>
<evidence type="ECO:0000259" key="5">
    <source>
        <dbReference type="PROSITE" id="PS52004"/>
    </source>
</evidence>
<feature type="region of interest" description="N-terminal hotdog fold" evidence="4">
    <location>
        <begin position="878"/>
        <end position="994"/>
    </location>
</feature>
<sequence length="2181" mass="242070">MQHSTISVACRDKLMKKTPIAYSLTEEFTKPMDMAFSEIKVSSSLDDEQLDNNGMLKINDHGGRYFPIAVVGSGLRMPGANNITEFEKVLVEERSCIKPIPNDRWHLEDHHHEDPRVLGHHTITKLAFCDKMNYFDPEFFGISPREAYAMDPQQTQSLEVAEEAVQDAGYTKETLPKETGVFIGMGLMDFPSCMVENRFLYSAHTVNGVAHTCSANRISQHYGLTGPSMAVDTACAAALSAMHMACISLWSREIKMAITGASSYVYSPETTIGFSQLGVLSATGHSAPFDVSNNGYVRGEGTGIVLLKPLDDAIRDSDHVYCVIRGSASSHNGYCNSITLPSADGQEEVINKCYSYFGIPMESIAFIEAHGTGTPVGDPIEATAIGRTLGKSHRGRGPIKIQSAKANFGHLEVAAGMVQVFKTALMLENRTFYKQINWTEPNPRIDMDELNICIPVKREPYAKPNKFLIGVNTFGFGGALVHMVFEEYRQQKNSVSGRGEVPAGWKFGSDDSKGKKIPIPLSAKSKIALRNTLERWLEWEDEIDAQSVVGWLATRREHYIKKRLVILADSGADFRAKIRSCLSDETNEDVIAGSKKYFYQKPNICFVYPGWGQQHAQMGRSLYKNSPVFKAAVQECDTMFRKISGFSALERFDIFADGVKNGNEDSEEADKKRYTLAILFLQIGLTRLLASWGVKPDIVIGTGLGEHTAALASGAMTLEQTISMLHIRMKQAPKEDFIKESSNIVNGSKPTTARFFSTVTGKEHKGNLDANYWWQNIVCKLQAEAPIQSMLNEHDDVVFIELSASPCVQETFPFDASRKVFSCCQKDEDDWVSALRVMAALHVDGFPVDWSAITEHSATYARIPLYGFDDKFFQLESQEYTGRRLCLVKRTFRNMNGRINMQTFTSLRDNTFQDEPIFPAASYIEYFSEYVESKLAGLKDVVIKKNLKLIPLTPEGHTPTVKLDMKQKNMRLYAVTEDKETMAFATIAGRNSVESVPKIDIESIKSKCKELKETDGIYDNFEKRGMCLGRCFKLIQKIYMAELEAVAVCKAPYSRTRYERIQGPVLESAFQTAISAFTTGKTMYLTRQVGHLQMFLEKVPPQTAFSVYALLKEYSLQYIVCDMTIVGEDGSVWLTVDDFRAENVVPLVTDVDYSSCCYETKWQPDRAVMTAPPDLRKTMATIDMTNAEEAEGKLDILQKLVASLSKEAVSVAGNNQAWAKLETLSQMVPSVGSSESLCDQILEVAPEISTEMSHLTNLGEKLIKNMIDESLSHKETVRVADFGEKSAVFTKLLAGVLQEQIESIRVEYSFYSSEEDAFSGVSEYLSHFPAIKYQLFEEGSLNDARASFDLVVVSDVSGTMSGHLDEIKQLLRAGGTVVLLKNTRCQFIYDFLSLQEALTVRVDPAILKEAGFDNVTELSYSEKSAYTVLMGQKSVLPRQRADKTYAIVHESLSAIAERICENLQGRANIYTTSEFTEEPLDGWSNVVVLYLMGEQPDTDMGSDVLTLLNTKPEGSVASFYVVYESSRGQTEIHGFVEMIRAIGSIGAFPVYSVGVKNYQNEAAAIANAVSRGNPADDQFLIDGGHLMVPRVIRMNAYCQFYNDKAWELRFASMGEQRAARFSALSLPLAKSEMKIRIKGMAMNEEASEAIFAYSGVVEENGPEATEFNIGEAVMGLSQMPLRSHVVSDVKTVYPMPSELSWSDAADSLLSYITVYIALVDQANMKSGQTLLIHTRNTSLAKAAALVARSKGVKAIFMHSGPVDSARLPWSMGVLAVANPINFGFHEDMMNFTNNNGVDVVFQMGEALPHTCIDVLACGVHVCNVGARRTAIFNIPNARYSTLHLSSLATRWQDKIQERASLVTSLLDRGSLASIRAESREFCDVLYELEPSQSDEASDRALVFEIPDDYRPPDIHSIQIRFRSKAWYVVVTGHRLELALEVCRWLAEGGAAHIALVSRGGEESFLLKATEKYVNSKNGHLYSVRSDMATKQQVDDAIGEIRKTCQHPISGIFHLNDDGTEFTSDTTDQIKDFFSSQVGSIQLLEEATASMNMDHFVVFASADGTWCNHEVPTRTAVARIAAELCQRGRSLGRRTLCVELGQIRGAGSPAEEDRFVELAEKIGSKSLHFDEYLAIIGTLLQRDDLPAMVTITHQNWDKTKRFVGGTGTLEVPTSVSGQRALG</sequence>
<dbReference type="CDD" id="cd00833">
    <property type="entry name" value="PKS"/>
    <property type="match status" value="1"/>
</dbReference>
<dbReference type="SUPFAM" id="SSF52151">
    <property type="entry name" value="FabD/lysophospholipase-like"/>
    <property type="match status" value="1"/>
</dbReference>
<dbReference type="Pfam" id="PF14765">
    <property type="entry name" value="PS-DH"/>
    <property type="match status" value="1"/>
</dbReference>
<dbReference type="Gene3D" id="3.40.47.10">
    <property type="match status" value="1"/>
</dbReference>
<name>A0AAD9NFL4_9ANNE</name>
<evidence type="ECO:0000256" key="2">
    <source>
        <dbReference type="ARBA" id="ARBA00022553"/>
    </source>
</evidence>
<accession>A0AAD9NFL4</accession>
<dbReference type="InterPro" id="IPR014043">
    <property type="entry name" value="Acyl_transferase_dom"/>
</dbReference>
<evidence type="ECO:0000259" key="6">
    <source>
        <dbReference type="PROSITE" id="PS52019"/>
    </source>
</evidence>
<evidence type="ECO:0000256" key="3">
    <source>
        <dbReference type="ARBA" id="ARBA00022679"/>
    </source>
</evidence>
<dbReference type="Gene3D" id="3.40.366.10">
    <property type="entry name" value="Malonyl-Coenzyme A Acyl Carrier Protein, domain 2"/>
    <property type="match status" value="1"/>
</dbReference>
<dbReference type="Pfam" id="PF00698">
    <property type="entry name" value="Acyl_transf_1"/>
    <property type="match status" value="1"/>
</dbReference>
<evidence type="ECO:0000256" key="4">
    <source>
        <dbReference type="PROSITE-ProRule" id="PRU01363"/>
    </source>
</evidence>
<dbReference type="PROSITE" id="PS00606">
    <property type="entry name" value="KS3_1"/>
    <property type="match status" value="1"/>
</dbReference>
<dbReference type="InterPro" id="IPR014030">
    <property type="entry name" value="Ketoacyl_synth_N"/>
</dbReference>
<dbReference type="Gene3D" id="3.90.180.10">
    <property type="entry name" value="Medium-chain alcohol dehydrogenases, catalytic domain"/>
    <property type="match status" value="1"/>
</dbReference>
<feature type="region of interest" description="C-terminal hotdog fold" evidence="4">
    <location>
        <begin position="1009"/>
        <end position="1150"/>
    </location>
</feature>
<dbReference type="InterPro" id="IPR013968">
    <property type="entry name" value="PKS_KR"/>
</dbReference>
<dbReference type="GO" id="GO:0006633">
    <property type="term" value="P:fatty acid biosynthetic process"/>
    <property type="evidence" value="ECO:0007669"/>
    <property type="project" value="InterPro"/>
</dbReference>
<evidence type="ECO:0008006" key="9">
    <source>
        <dbReference type="Google" id="ProtNLM"/>
    </source>
</evidence>
<keyword evidence="3" id="KW-0808">Transferase</keyword>
<dbReference type="InterPro" id="IPR042104">
    <property type="entry name" value="PKS_dehydratase_sf"/>
</dbReference>
<dbReference type="SMART" id="SM00829">
    <property type="entry name" value="PKS_ER"/>
    <property type="match status" value="1"/>
</dbReference>
<protein>
    <recommendedName>
        <fullName evidence="9">Polyketide synthase</fullName>
    </recommendedName>
</protein>
<dbReference type="PROSITE" id="PS52004">
    <property type="entry name" value="KS3_2"/>
    <property type="match status" value="1"/>
</dbReference>
<dbReference type="InterPro" id="IPR020841">
    <property type="entry name" value="PKS_Beta-ketoAc_synthase_dom"/>
</dbReference>
<feature type="domain" description="PKS/mFAS DH" evidence="6">
    <location>
        <begin position="878"/>
        <end position="1150"/>
    </location>
</feature>
<comment type="caution">
    <text evidence="4">Lacks conserved residue(s) required for the propagation of feature annotation.</text>
</comment>
<dbReference type="SMART" id="SM00822">
    <property type="entry name" value="PKS_KR"/>
    <property type="match status" value="1"/>
</dbReference>
<dbReference type="InterPro" id="IPR049551">
    <property type="entry name" value="PKS_DH_C"/>
</dbReference>
<dbReference type="Pfam" id="PF16197">
    <property type="entry name" value="KAsynt_C_assoc"/>
    <property type="match status" value="1"/>
</dbReference>
<dbReference type="InterPro" id="IPR014031">
    <property type="entry name" value="Ketoacyl_synth_C"/>
</dbReference>
<dbReference type="InterPro" id="IPR016039">
    <property type="entry name" value="Thiolase-like"/>
</dbReference>
<gene>
    <name evidence="7" type="ORF">LSH36_35g05026</name>
</gene>
<dbReference type="Gene3D" id="3.40.50.150">
    <property type="entry name" value="Vaccinia Virus protein VP39"/>
    <property type="match status" value="1"/>
</dbReference>
<evidence type="ECO:0000256" key="1">
    <source>
        <dbReference type="ARBA" id="ARBA00022450"/>
    </source>
</evidence>
<dbReference type="SMART" id="SM00825">
    <property type="entry name" value="PKS_KS"/>
    <property type="match status" value="1"/>
</dbReference>
<dbReference type="InterPro" id="IPR011032">
    <property type="entry name" value="GroES-like_sf"/>
</dbReference>
<organism evidence="7 8">
    <name type="scientific">Paralvinella palmiformis</name>
    <dbReference type="NCBI Taxonomy" id="53620"/>
    <lineage>
        <taxon>Eukaryota</taxon>
        <taxon>Metazoa</taxon>
        <taxon>Spiralia</taxon>
        <taxon>Lophotrochozoa</taxon>
        <taxon>Annelida</taxon>
        <taxon>Polychaeta</taxon>
        <taxon>Sedentaria</taxon>
        <taxon>Canalipalpata</taxon>
        <taxon>Terebellida</taxon>
        <taxon>Terebelliformia</taxon>
        <taxon>Alvinellidae</taxon>
        <taxon>Paralvinella</taxon>
    </lineage>
</organism>
<dbReference type="InterPro" id="IPR057326">
    <property type="entry name" value="KR_dom"/>
</dbReference>
<dbReference type="SUPFAM" id="SSF51735">
    <property type="entry name" value="NAD(P)-binding Rossmann-fold domains"/>
    <property type="match status" value="2"/>
</dbReference>
<reference evidence="7" key="1">
    <citation type="journal article" date="2023" name="Mol. Biol. Evol.">
        <title>Third-Generation Sequencing Reveals the Adaptive Role of the Epigenome in Three Deep-Sea Polychaetes.</title>
        <authorList>
            <person name="Perez M."/>
            <person name="Aroh O."/>
            <person name="Sun Y."/>
            <person name="Lan Y."/>
            <person name="Juniper S.K."/>
            <person name="Young C.R."/>
            <person name="Angers B."/>
            <person name="Qian P.Y."/>
        </authorList>
    </citation>
    <scope>NUCLEOTIDE SEQUENCE</scope>
    <source>
        <strain evidence="7">P08H-3</strain>
    </source>
</reference>
<dbReference type="InterPro" id="IPR029063">
    <property type="entry name" value="SAM-dependent_MTases_sf"/>
</dbReference>
<dbReference type="Proteomes" id="UP001208570">
    <property type="component" value="Unassembled WGS sequence"/>
</dbReference>
<evidence type="ECO:0000313" key="8">
    <source>
        <dbReference type="Proteomes" id="UP001208570"/>
    </source>
</evidence>
<dbReference type="Pfam" id="PF08659">
    <property type="entry name" value="KR"/>
    <property type="match status" value="1"/>
</dbReference>
<dbReference type="PANTHER" id="PTHR45681">
    <property type="entry name" value="POLYKETIDE SYNTHASE 44-RELATED"/>
    <property type="match status" value="1"/>
</dbReference>
<dbReference type="SUPFAM" id="SSF50129">
    <property type="entry name" value="GroES-like"/>
    <property type="match status" value="1"/>
</dbReference>
<dbReference type="GO" id="GO:0016491">
    <property type="term" value="F:oxidoreductase activity"/>
    <property type="evidence" value="ECO:0007669"/>
    <property type="project" value="InterPro"/>
</dbReference>
<dbReference type="InterPro" id="IPR020843">
    <property type="entry name" value="ER"/>
</dbReference>
<dbReference type="InterPro" id="IPR032821">
    <property type="entry name" value="PKS_assoc"/>
</dbReference>
<dbReference type="Pfam" id="PF02801">
    <property type="entry name" value="Ketoacyl-synt_C"/>
    <property type="match status" value="1"/>
</dbReference>
<proteinExistence type="predicted"/>
<keyword evidence="8" id="KW-1185">Reference proteome</keyword>
<dbReference type="InterPro" id="IPR036291">
    <property type="entry name" value="NAD(P)-bd_dom_sf"/>
</dbReference>
<keyword evidence="1" id="KW-0596">Phosphopantetheine</keyword>
<feature type="domain" description="Ketosynthase family 3 (KS3)" evidence="5">
    <location>
        <begin position="65"/>
        <end position="487"/>
    </location>
</feature>
<dbReference type="GO" id="GO:0004315">
    <property type="term" value="F:3-oxoacyl-[acyl-carrier-protein] synthase activity"/>
    <property type="evidence" value="ECO:0007669"/>
    <property type="project" value="InterPro"/>
</dbReference>
<dbReference type="PANTHER" id="PTHR45681:SF6">
    <property type="entry name" value="POLYKETIDE SYNTHASE 37"/>
    <property type="match status" value="1"/>
</dbReference>
<dbReference type="InterPro" id="IPR049900">
    <property type="entry name" value="PKS_mFAS_DH"/>
</dbReference>
<keyword evidence="2" id="KW-0597">Phosphoprotein</keyword>
<dbReference type="Gene3D" id="3.40.50.720">
    <property type="entry name" value="NAD(P)-binding Rossmann-like Domain"/>
    <property type="match status" value="1"/>
</dbReference>
<comment type="caution">
    <text evidence="7">The sequence shown here is derived from an EMBL/GenBank/DDBJ whole genome shotgun (WGS) entry which is preliminary data.</text>
</comment>
<dbReference type="InterPro" id="IPR050444">
    <property type="entry name" value="Polyketide_Synthase"/>
</dbReference>